<evidence type="ECO:0000313" key="3">
    <source>
        <dbReference type="Proteomes" id="UP000602284"/>
    </source>
</evidence>
<comment type="caution">
    <text evidence="2">The sequence shown here is derived from an EMBL/GenBank/DDBJ whole genome shotgun (WGS) entry which is preliminary data.</text>
</comment>
<evidence type="ECO:0000259" key="1">
    <source>
        <dbReference type="Pfam" id="PF07484"/>
    </source>
</evidence>
<dbReference type="InterPro" id="IPR011083">
    <property type="entry name" value="Phage_tail_collar_dom"/>
</dbReference>
<dbReference type="RefSeq" id="WP_201633229.1">
    <property type="nucleotide sequence ID" value="NZ_JAEQNB010000002.1"/>
</dbReference>
<proteinExistence type="predicted"/>
<dbReference type="InterPro" id="IPR037053">
    <property type="entry name" value="Phage_tail_collar_dom_sf"/>
</dbReference>
<dbReference type="EMBL" id="JAEQNB010000002">
    <property type="protein sequence ID" value="MBL0386543.1"/>
    <property type="molecule type" value="Genomic_DNA"/>
</dbReference>
<dbReference type="Proteomes" id="UP000602284">
    <property type="component" value="Unassembled WGS sequence"/>
</dbReference>
<protein>
    <submittedName>
        <fullName evidence="2">Phage tail protein</fullName>
    </submittedName>
</protein>
<sequence>MSEPYMGEIRMFAGNFAPVGWALCQGQVLSIAEYDALFALLGTTYGGDGVTTFALPDLQGRVPLQSNSTYPLGAKAGSETVTLITNQLPAHSHAPLATTAQGTQNSPGNAIWAATGVTDYSDGSGSTPVNMSPQAITAVGGNQPHTNMMPTLTLSFIIALEGIFPSQN</sequence>
<name>A0ABS1J8E3_9BACL</name>
<dbReference type="Gene3D" id="3.90.1340.10">
    <property type="entry name" value="Phage tail collar domain"/>
    <property type="match status" value="1"/>
</dbReference>
<evidence type="ECO:0000313" key="2">
    <source>
        <dbReference type="EMBL" id="MBL0386543.1"/>
    </source>
</evidence>
<dbReference type="Pfam" id="PF07484">
    <property type="entry name" value="Collar"/>
    <property type="match status" value="1"/>
</dbReference>
<dbReference type="SUPFAM" id="SSF88874">
    <property type="entry name" value="Receptor-binding domain of short tail fibre protein gp12"/>
    <property type="match status" value="1"/>
</dbReference>
<keyword evidence="3" id="KW-1185">Reference proteome</keyword>
<feature type="domain" description="Phage tail collar" evidence="1">
    <location>
        <begin position="7"/>
        <end position="63"/>
    </location>
</feature>
<gene>
    <name evidence="2" type="ORF">JJB07_07765</name>
</gene>
<accession>A0ABS1J8E3</accession>
<reference evidence="2 3" key="1">
    <citation type="submission" date="2021-01" db="EMBL/GenBank/DDBJ databases">
        <title>Tumebacillus sp. strain ITR2 16S ribosomal RNA gene Genome sequencing and assembly.</title>
        <authorList>
            <person name="Kang M."/>
        </authorList>
    </citation>
    <scope>NUCLEOTIDE SEQUENCE [LARGE SCALE GENOMIC DNA]</scope>
    <source>
        <strain evidence="2 3">ITR2</strain>
    </source>
</reference>
<organism evidence="2 3">
    <name type="scientific">Tumebacillus amylolyticus</name>
    <dbReference type="NCBI Taxonomy" id="2801339"/>
    <lineage>
        <taxon>Bacteria</taxon>
        <taxon>Bacillati</taxon>
        <taxon>Bacillota</taxon>
        <taxon>Bacilli</taxon>
        <taxon>Bacillales</taxon>
        <taxon>Alicyclobacillaceae</taxon>
        <taxon>Tumebacillus</taxon>
    </lineage>
</organism>